<dbReference type="EMBL" id="JAGGLB010000023">
    <property type="protein sequence ID" value="MBP1994086.1"/>
    <property type="molecule type" value="Genomic_DNA"/>
</dbReference>
<name>A0ABS4J2L4_9BACL</name>
<gene>
    <name evidence="1" type="ORF">J2Z66_005712</name>
</gene>
<organism evidence="1 2">
    <name type="scientific">Paenibacillus eucommiae</name>
    <dbReference type="NCBI Taxonomy" id="1355755"/>
    <lineage>
        <taxon>Bacteria</taxon>
        <taxon>Bacillati</taxon>
        <taxon>Bacillota</taxon>
        <taxon>Bacilli</taxon>
        <taxon>Bacillales</taxon>
        <taxon>Paenibacillaceae</taxon>
        <taxon>Paenibacillus</taxon>
    </lineage>
</organism>
<sequence>MIFIVKVRMWSGPRLLTMKNIVKIAAPLGCARWQGRSSIPAAWPAGKSPPIQRKTLAGSPFELGARVIRAITIIAEKGMGVGGRAVASAFKDWFLPPHPSHSGNKSLTAAGAHIHSLRNAPTP</sequence>
<comment type="caution">
    <text evidence="1">The sequence shown here is derived from an EMBL/GenBank/DDBJ whole genome shotgun (WGS) entry which is preliminary data.</text>
</comment>
<proteinExistence type="predicted"/>
<protein>
    <submittedName>
        <fullName evidence="1">Uncharacterized protein</fullName>
    </submittedName>
</protein>
<accession>A0ABS4J2L4</accession>
<dbReference type="Proteomes" id="UP001519287">
    <property type="component" value="Unassembled WGS sequence"/>
</dbReference>
<reference evidence="1 2" key="1">
    <citation type="submission" date="2021-03" db="EMBL/GenBank/DDBJ databases">
        <title>Genomic Encyclopedia of Type Strains, Phase IV (KMG-IV): sequencing the most valuable type-strain genomes for metagenomic binning, comparative biology and taxonomic classification.</title>
        <authorList>
            <person name="Goeker M."/>
        </authorList>
    </citation>
    <scope>NUCLEOTIDE SEQUENCE [LARGE SCALE GENOMIC DNA]</scope>
    <source>
        <strain evidence="1 2">DSM 26048</strain>
    </source>
</reference>
<evidence type="ECO:0000313" key="1">
    <source>
        <dbReference type="EMBL" id="MBP1994086.1"/>
    </source>
</evidence>
<evidence type="ECO:0000313" key="2">
    <source>
        <dbReference type="Proteomes" id="UP001519287"/>
    </source>
</evidence>
<keyword evidence="2" id="KW-1185">Reference proteome</keyword>
<dbReference type="RefSeq" id="WP_209975942.1">
    <property type="nucleotide sequence ID" value="NZ_JAGGLB010000023.1"/>
</dbReference>